<gene>
    <name evidence="8" type="ORF">GCM10009007_01570</name>
</gene>
<dbReference type="EMBL" id="BMZG01000001">
    <property type="protein sequence ID" value="GHA64828.1"/>
    <property type="molecule type" value="Genomic_DNA"/>
</dbReference>
<dbReference type="NCBIfam" id="NF008397">
    <property type="entry name" value="PRK11195.1"/>
    <property type="match status" value="1"/>
</dbReference>
<evidence type="ECO:0000256" key="3">
    <source>
        <dbReference type="ARBA" id="ARBA00022475"/>
    </source>
</evidence>
<dbReference type="Pfam" id="PF07690">
    <property type="entry name" value="MFS_1"/>
    <property type="match status" value="1"/>
</dbReference>
<feature type="transmembrane region" description="Helical" evidence="7">
    <location>
        <begin position="47"/>
        <end position="66"/>
    </location>
</feature>
<feature type="transmembrane region" description="Helical" evidence="7">
    <location>
        <begin position="86"/>
        <end position="110"/>
    </location>
</feature>
<dbReference type="Gene3D" id="1.20.1250.20">
    <property type="entry name" value="MFS general substrate transporter like domains"/>
    <property type="match status" value="1"/>
</dbReference>
<dbReference type="GO" id="GO:0022857">
    <property type="term" value="F:transmembrane transporter activity"/>
    <property type="evidence" value="ECO:0007669"/>
    <property type="project" value="InterPro"/>
</dbReference>
<keyword evidence="5 7" id="KW-1133">Transmembrane helix</keyword>
<evidence type="ECO:0000256" key="4">
    <source>
        <dbReference type="ARBA" id="ARBA00022692"/>
    </source>
</evidence>
<comment type="caution">
    <text evidence="8">The sequence shown here is derived from an EMBL/GenBank/DDBJ whole genome shotgun (WGS) entry which is preliminary data.</text>
</comment>
<keyword evidence="4 7" id="KW-0812">Transmembrane</keyword>
<proteinExistence type="predicted"/>
<feature type="transmembrane region" description="Helical" evidence="7">
    <location>
        <begin position="172"/>
        <end position="193"/>
    </location>
</feature>
<name>A0A8J3CFP6_9BURK</name>
<comment type="subcellular location">
    <subcellularLocation>
        <location evidence="1">Cell membrane</location>
        <topology evidence="1">Multi-pass membrane protein</topology>
    </subcellularLocation>
</comment>
<dbReference type="GO" id="GO:0005886">
    <property type="term" value="C:plasma membrane"/>
    <property type="evidence" value="ECO:0007669"/>
    <property type="project" value="UniProtKB-SubCell"/>
</dbReference>
<dbReference type="InterPro" id="IPR036259">
    <property type="entry name" value="MFS_trans_sf"/>
</dbReference>
<feature type="transmembrane region" description="Helical" evidence="7">
    <location>
        <begin position="383"/>
        <end position="403"/>
    </location>
</feature>
<accession>A0A8J3CFP6</accession>
<feature type="transmembrane region" description="Helical" evidence="7">
    <location>
        <begin position="359"/>
        <end position="377"/>
    </location>
</feature>
<evidence type="ECO:0000313" key="8">
    <source>
        <dbReference type="EMBL" id="GHA64828.1"/>
    </source>
</evidence>
<evidence type="ECO:0000256" key="1">
    <source>
        <dbReference type="ARBA" id="ARBA00004651"/>
    </source>
</evidence>
<reference evidence="8" key="1">
    <citation type="journal article" date="2014" name="Int. J. Syst. Evol. Microbiol.">
        <title>Complete genome sequence of Corynebacterium casei LMG S-19264T (=DSM 44701T), isolated from a smear-ripened cheese.</title>
        <authorList>
            <consortium name="US DOE Joint Genome Institute (JGI-PGF)"/>
            <person name="Walter F."/>
            <person name="Albersmeier A."/>
            <person name="Kalinowski J."/>
            <person name="Ruckert C."/>
        </authorList>
    </citation>
    <scope>NUCLEOTIDE SEQUENCE</scope>
    <source>
        <strain evidence="8">KCTC 32501</strain>
    </source>
</reference>
<evidence type="ECO:0000256" key="5">
    <source>
        <dbReference type="ARBA" id="ARBA00022989"/>
    </source>
</evidence>
<dbReference type="PANTHER" id="PTHR43266">
    <property type="entry name" value="MACROLIDE-EFFLUX PROTEIN"/>
    <property type="match status" value="1"/>
</dbReference>
<dbReference type="CDD" id="cd06173">
    <property type="entry name" value="MFS_MefA_like"/>
    <property type="match status" value="1"/>
</dbReference>
<evidence type="ECO:0000256" key="2">
    <source>
        <dbReference type="ARBA" id="ARBA00022448"/>
    </source>
</evidence>
<reference evidence="8" key="2">
    <citation type="submission" date="2020-09" db="EMBL/GenBank/DDBJ databases">
        <authorList>
            <person name="Sun Q."/>
            <person name="Kim S."/>
        </authorList>
    </citation>
    <scope>NUCLEOTIDE SEQUENCE</scope>
    <source>
        <strain evidence="8">KCTC 32501</strain>
    </source>
</reference>
<dbReference type="PANTHER" id="PTHR43266:SF2">
    <property type="entry name" value="MAJOR FACILITATOR SUPERFAMILY (MFS) PROFILE DOMAIN-CONTAINING PROTEIN"/>
    <property type="match status" value="1"/>
</dbReference>
<dbReference type="AlphaFoldDB" id="A0A8J3CFP6"/>
<keyword evidence="9" id="KW-1185">Reference proteome</keyword>
<feature type="transmembrane region" description="Helical" evidence="7">
    <location>
        <begin position="12"/>
        <end position="35"/>
    </location>
</feature>
<keyword evidence="2" id="KW-0813">Transport</keyword>
<sequence length="424" mass="46737">MTRSTSRAFYTILAAQFFSSLADNALLAASVILLAEMLADSSLEPMLKAFFTISYVLLAPFVGAFADSRPKGQVMFITNSIKIIGASIMLFGVHPLMAYAVVGLGAAAYSPAKYGIITELLPAEKLVVANGWIEAATVLSIIFGTATGALLAKSNVQVWFHSLFPFTSFTPATTAIFIICLIYALAAILNRLIPDTGVRYEKQAHRVGALIKDFWHCNMTLWRDKLGQISLAITTLLWGVAAVMQFIILDWAQQDLGQTKNDSFVMQAFVGIGSTIGAILAARFIAMRRATSVIPLGMLLGVSLISLLWIRSVYIAFPLMVMIGALGGFFLVPMNAMLQHRGYVLLSAGHSIAVQNFNENLSILLMLSIYAGLKYFHVPLHTAIVLFIVFITVLMMMFYRWYLYNKKHHDADKLIEEIAHHEHI</sequence>
<feature type="transmembrane region" description="Helical" evidence="7">
    <location>
        <begin position="229"/>
        <end position="252"/>
    </location>
</feature>
<evidence type="ECO:0000256" key="7">
    <source>
        <dbReference type="SAM" id="Phobius"/>
    </source>
</evidence>
<feature type="transmembrane region" description="Helical" evidence="7">
    <location>
        <begin position="316"/>
        <end position="338"/>
    </location>
</feature>
<keyword evidence="3" id="KW-1003">Cell membrane</keyword>
<keyword evidence="6 7" id="KW-0472">Membrane</keyword>
<dbReference type="SUPFAM" id="SSF103473">
    <property type="entry name" value="MFS general substrate transporter"/>
    <property type="match status" value="1"/>
</dbReference>
<protein>
    <submittedName>
        <fullName evidence="8">Lysophospholipid transporter LplT</fullName>
    </submittedName>
</protein>
<feature type="transmembrane region" description="Helical" evidence="7">
    <location>
        <begin position="264"/>
        <end position="286"/>
    </location>
</feature>
<dbReference type="InterPro" id="IPR011701">
    <property type="entry name" value="MFS"/>
</dbReference>
<dbReference type="RefSeq" id="WP_189490361.1">
    <property type="nucleotide sequence ID" value="NZ_BMZG01000001.1"/>
</dbReference>
<dbReference type="Proteomes" id="UP000614287">
    <property type="component" value="Unassembled WGS sequence"/>
</dbReference>
<organism evidence="8 9">
    <name type="scientific">Formosimonas limnophila</name>
    <dbReference type="NCBI Taxonomy" id="1384487"/>
    <lineage>
        <taxon>Bacteria</taxon>
        <taxon>Pseudomonadati</taxon>
        <taxon>Pseudomonadota</taxon>
        <taxon>Betaproteobacteria</taxon>
        <taxon>Burkholderiales</taxon>
        <taxon>Burkholderiaceae</taxon>
        <taxon>Formosimonas</taxon>
    </lineage>
</organism>
<feature type="transmembrane region" description="Helical" evidence="7">
    <location>
        <begin position="293"/>
        <end position="310"/>
    </location>
</feature>
<evidence type="ECO:0000313" key="9">
    <source>
        <dbReference type="Proteomes" id="UP000614287"/>
    </source>
</evidence>
<evidence type="ECO:0000256" key="6">
    <source>
        <dbReference type="ARBA" id="ARBA00023136"/>
    </source>
</evidence>